<dbReference type="PANTHER" id="PTHR15678">
    <property type="entry name" value="ANTIGEN MLAA-22-RELATED"/>
    <property type="match status" value="1"/>
</dbReference>
<dbReference type="SMART" id="SM01215">
    <property type="entry name" value="Fmp27_SW"/>
    <property type="match status" value="1"/>
</dbReference>
<dbReference type="Proteomes" id="UP000011777">
    <property type="component" value="Unassembled WGS sequence"/>
</dbReference>
<keyword evidence="8" id="KW-1185">Reference proteome</keyword>
<keyword evidence="1" id="KW-0175">Coiled coil</keyword>
<feature type="coiled-coil region" evidence="1">
    <location>
        <begin position="1861"/>
        <end position="1917"/>
    </location>
</feature>
<sequence length="2784" mass="320441">MLNKFNISNLYFYLIVFTIGYLIVILALNLIPHFNIKYIGLGSLRGVTITTSSKIIKIRKLSIRFNLFKSHNSSGFKLVNLEIVDLSITLLKKPSIEKSNKPKKPKKKLEDISISKELHFKLPKVVYDLLFKTKIINKINIHLFRTSISSYKNDKVSIFLDYIRFECNLQQGNNTRFTITSFNGLINDTSEKSKKVSLFRNIEFFINCQTIASCGMFKEANTIFVHLSDFKNALSIGRLNIPLEYFKKPKKEKVTPVTTGEDNDDTPQQKPMVDIIKYKNLLIEVMQVYNTTEIRLEDFTLSHDQLSANLSNFVLNLDKVEKDDEVQNLKLSLYLTSFKFYHIGTQCFELPSGTFYYEVCPLEFLKVSQALLNHDKNSFDTINFDFNLTLTNAVIDLYYDQLDIVVGIMRDKMIKKRMNVVRQAAGVHKKEEFFKKLDIASSLLRAISSRLVVVNTRVNIHIPSVNKDQDAKFNRYSKSNVTVTVSISELAFKFFTRLFKHENKLAKKKSSFNTLFKLKNLKCEAEGNKFHFIKVNLLAAYNITDKNVAIKFASKSLELKSVNDLIFHIVRQFRNRQIISFNKEYEKWRAANEEIPIFAPREVPQIPSLASTPGTSSAVLKTQPQFKELFKLLPHFVSSVKLDVSNILFDMVCKEGLPSHKMYDENLGKEIDLADFRRGISLKISNITVNYKLAKEFFETRVTSLQVFTLSEYSAEYMQDFDKVTEVQNNSDSDMSDLSSINTVESTTEIEGEGDVDEDNSNTNRIKNVLAIPEIVISNSSANNNPKNRAGDERDPNKLTLTIPEIESRVDMFLLWCFFYVKTLMGRFKPTIESNYSKEQFKQLTKSKKKKFKLDVNLDSVAIVIRLPRKVDVMVEVDTAKLKNVFVLKSVDIKNVRLYVIDPGTQLWARLLIIKEPKFGIDFVKSIHDSSFAICTRSIRISVPNRFKFYTVIDNFITFFKTIKQLKSNFKYFNWGIDEFERLFPKERAPIIFPHLNIKTQVLGLELEGDPFENELAMIFEIGKIEQKERLRKWKEFEKRAQQIREESEDNDIENRIQLSDVPAPTAGSGDDPASEKRRGRSSSGVRGRTNSIMTRVQSPLRSVSPDNLVHSGTSLIKDKIFKRPRKPDQLDQTISEEYDENGMDSDKPKYTLSEAEQRIEDARQRLYKNFSASWTRKFKIFKATKIRLWKERSESIWGPNNVSDVMKKNFDIVDFNYGAPLAGAILRDVDLTLDKSKLKDIDQFLYDYAKHQPKLTYSIMCPLYIELKASKFYMILKDYPLPVASFPRSSDPSKPTVHLKTNLVINEKLFTRQEELRYIYVPISPAVPDNGKADNFYSVYIPRTLQPVKFAADIQCDINTDRACSISWCKAYQPAFTAMGMAFSNFSKPAIDDSPIGWWDKLPMILHGRVRFNISNELCLHMKSGRDPHELVGKNSGFVFSWKNNVTLTIDGTINSKDLVVIESDDFVFAIPNYSIEEKNIWSLFYDNLDDPNTDVDLEAKKFSKRVITLTSSNRVKWILGMLFERNKYKDHEFSDNELRVSEFKPHYEVSITNPANEYHPDSFEDYRSDYVHMALSVISNSNGKDGKGEAHNSAYLTPLAFHHFFYWWDSIAHYSPPPVKRGKLFAQDAVKKPKIKFSPHLFTMKYQLIFNPITISHLYMHSTSDIPKKKSKIAFTGLKGKFNICEIDLHQRKEYVTHENRKLNRTTKTRHLKMYQAEVNIEKADVRVLNAIFSDVSISGKLMSFLNHNDNSSSDLSTSSGSSSSNGAGFIPASYEKWIQTVDICDGDFSWVDPQDFVELEVREPLSPYPRIKIVPFFTTPKFSYYREFTLQKPGPFPFGDEKIHDCIMDLDKPAAVQSRILLERIDDLKEDLKNNEEKLRRYKIQNGPEYQDDIKHTEEEIRTLKEKIEVVNDAYNNFTVEGFDSLSPDGDDDSNSLSRTTTKLSAYTSHITADELAEASNYTSIAEFHNRFIIHNLQLKWDDDISKYFISYMHRMSERKNHIYYMTKYAVDLVEQVINEDTNIDIGTDNTTNIDLKKKIFDRKGFKDNEHIAECFEDDLDEVSNPEEEAAEYKYLVKLIHPQIQLMSKKIPDSCVVLTSKDLELRIVDINLKERMNILSDNNEMTARIERRTGVLLTDEQLFVLNKSEVVNIKHSKFAKHGYMSDENNWPPWFECEVCYDGSWAHEYLISERSTLALISRSPNQMFVNNKKIQQGNEVVLYLSKYVINATSAQYSNIYYVITGLLLGGEGKKNETEDRFRRLIALADNSDFAGLDDKVKTLQYNIRDYKELLLNFDQKGAILSDEEKKYLHILELEMERSKLELLLIMKALQTRIKMTSKITSKCYEVFAGQVIWHMLDDDREPFVDFALANTRFIQEKGVDGTSSKYAEIGMVQGFNLSKRAMYPQLLSPRVDKEKEKLESCDYQKPVIIADWTTLEPVGGIPVIKSAKLEISPLSIELDYPTAKKLQNYLFPKDDDKDGTDDHDDSDSDDDGDETSKYIIPDDASVLSNESSVMSRNPLKRLMSKRKSSGSSTPSSSSHTSQTKSGQALTPRSSASSFMSQEECSVVGGIKYATHKLPHFRHNSAASRQLQEQQRLEDDLSVIIARSMKFKSIIDLEVKNFQLTVSFSANKALHLLDVQKLVLNVPSLKYSNKIWSAEELTDRMKKDVIKIILQHSGKILGNKLKVNGKTKKANEPLKQISSYSRYMTLDDLQAQGRERDSSTVDHEVHQAPKTKHKSHRHSMVSKLPSISKVVSRSSNHSTHYEDFLEKVDDPTEAK</sequence>
<comment type="caution">
    <text evidence="7">The sequence shown here is derived from an EMBL/GenBank/DDBJ whole genome shotgun (WGS) entry which is preliminary data.</text>
</comment>
<proteinExistence type="predicted"/>
<feature type="compositionally biased region" description="Polar residues" evidence="2">
    <location>
        <begin position="1090"/>
        <end position="1109"/>
    </location>
</feature>
<feature type="compositionally biased region" description="Polar residues" evidence="2">
    <location>
        <begin position="2512"/>
        <end position="2521"/>
    </location>
</feature>
<feature type="region of interest" description="Disordered" evidence="2">
    <location>
        <begin position="1121"/>
        <end position="1149"/>
    </location>
</feature>
<feature type="compositionally biased region" description="Polar residues" evidence="2">
    <location>
        <begin position="2552"/>
        <end position="2562"/>
    </location>
</feature>
<dbReference type="InterPro" id="IPR019449">
    <property type="entry name" value="FMP27_WPPW_RBG"/>
</dbReference>
<feature type="compositionally biased region" description="Low complexity" evidence="2">
    <location>
        <begin position="2535"/>
        <end position="2551"/>
    </location>
</feature>
<dbReference type="OMA" id="IQLKWNN"/>
<keyword evidence="3" id="KW-1133">Transmembrane helix</keyword>
<dbReference type="SMART" id="SM01214">
    <property type="entry name" value="Fmp27_GFWDK"/>
    <property type="match status" value="1"/>
</dbReference>
<feature type="region of interest" description="Disordered" evidence="2">
    <location>
        <begin position="1044"/>
        <end position="1109"/>
    </location>
</feature>
<evidence type="ECO:0000256" key="3">
    <source>
        <dbReference type="SAM" id="Phobius"/>
    </source>
</evidence>
<dbReference type="SMART" id="SM01216">
    <property type="entry name" value="Fmp27_WPPW"/>
    <property type="match status" value="1"/>
</dbReference>
<reference evidence="7 8" key="1">
    <citation type="submission" date="2013-02" db="EMBL/GenBank/DDBJ databases">
        <title>Genome sequence of Candida maltosa Xu316, a potential industrial strain for xylitol and ethanol production.</title>
        <authorList>
            <person name="Yu J."/>
            <person name="Wang Q."/>
            <person name="Geng X."/>
            <person name="Bao W."/>
            <person name="He P."/>
            <person name="Cai J."/>
        </authorList>
    </citation>
    <scope>NUCLEOTIDE SEQUENCE [LARGE SCALE GENOMIC DNA]</scope>
    <source>
        <strain evidence="8">Xu316</strain>
    </source>
</reference>
<feature type="domain" description="FMP27 WPPW motif-containing RBG unit" evidence="6">
    <location>
        <begin position="1679"/>
        <end position="2182"/>
    </location>
</feature>
<dbReference type="eggNOG" id="KOG1910">
    <property type="taxonomic scope" value="Eukaryota"/>
</dbReference>
<dbReference type="InterPro" id="IPR045167">
    <property type="entry name" value="Hobbit"/>
</dbReference>
<dbReference type="STRING" id="1245528.M3JU04"/>
<keyword evidence="3" id="KW-0472">Membrane</keyword>
<feature type="compositionally biased region" description="Basic and acidic residues" evidence="2">
    <location>
        <begin position="1121"/>
        <end position="1130"/>
    </location>
</feature>
<evidence type="ECO:0000256" key="2">
    <source>
        <dbReference type="SAM" id="MobiDB-lite"/>
    </source>
</evidence>
<evidence type="ECO:0000256" key="1">
    <source>
        <dbReference type="SAM" id="Coils"/>
    </source>
</evidence>
<feature type="compositionally biased region" description="Acidic residues" evidence="2">
    <location>
        <begin position="2483"/>
        <end position="2499"/>
    </location>
</feature>
<feature type="compositionally biased region" description="Polar residues" evidence="2">
    <location>
        <begin position="2758"/>
        <end position="2767"/>
    </location>
</feature>
<organism evidence="7 8">
    <name type="scientific">Candida maltosa (strain Xu316)</name>
    <name type="common">Yeast</name>
    <dbReference type="NCBI Taxonomy" id="1245528"/>
    <lineage>
        <taxon>Eukaryota</taxon>
        <taxon>Fungi</taxon>
        <taxon>Dikarya</taxon>
        <taxon>Ascomycota</taxon>
        <taxon>Saccharomycotina</taxon>
        <taxon>Pichiomycetes</taxon>
        <taxon>Debaryomycetaceae</taxon>
        <taxon>Candida/Lodderomyces clade</taxon>
        <taxon>Candida</taxon>
    </lineage>
</organism>
<feature type="compositionally biased region" description="Basic and acidic residues" evidence="2">
    <location>
        <begin position="2768"/>
        <end position="2784"/>
    </location>
</feature>
<dbReference type="HOGENOM" id="CLU_000741_0_0_1"/>
<feature type="compositionally biased region" description="Basic residues" evidence="2">
    <location>
        <begin position="2738"/>
        <end position="2749"/>
    </location>
</feature>
<evidence type="ECO:0000313" key="7">
    <source>
        <dbReference type="EMBL" id="EMG45844.1"/>
    </source>
</evidence>
<feature type="region of interest" description="Disordered" evidence="2">
    <location>
        <begin position="2720"/>
        <end position="2784"/>
    </location>
</feature>
<dbReference type="InterPro" id="IPR019415">
    <property type="entry name" value="FMP27_SW_RBG"/>
</dbReference>
<dbReference type="OrthoDB" id="1562405at2759"/>
<feature type="region of interest" description="Disordered" evidence="2">
    <location>
        <begin position="2475"/>
        <end position="2562"/>
    </location>
</feature>
<accession>M3JU04</accession>
<dbReference type="PANTHER" id="PTHR15678:SF6">
    <property type="entry name" value="BRIDGE-LIKE LIPID TRANSFER PROTEIN FAMILY MEMBER 2"/>
    <property type="match status" value="1"/>
</dbReference>
<dbReference type="Pfam" id="PF10344">
    <property type="entry name" value="Hobbit"/>
    <property type="match status" value="1"/>
</dbReference>
<name>M3JU04_CANMX</name>
<evidence type="ECO:0000259" key="6">
    <source>
        <dbReference type="SMART" id="SM01216"/>
    </source>
</evidence>
<feature type="transmembrane region" description="Helical" evidence="3">
    <location>
        <begin position="12"/>
        <end position="31"/>
    </location>
</feature>
<feature type="compositionally biased region" description="Acidic residues" evidence="2">
    <location>
        <begin position="1135"/>
        <end position="1144"/>
    </location>
</feature>
<protein>
    <submittedName>
        <fullName evidence="7">Uncharacterized protein</fullName>
    </submittedName>
</protein>
<dbReference type="InterPro" id="IPR019441">
    <property type="entry name" value="FMP27/BLTP2/Hobbit_GFWDK_RBG"/>
</dbReference>
<keyword evidence="3" id="KW-0812">Transmembrane</keyword>
<evidence type="ECO:0000313" key="8">
    <source>
        <dbReference type="Proteomes" id="UP000011777"/>
    </source>
</evidence>
<evidence type="ECO:0000259" key="5">
    <source>
        <dbReference type="SMART" id="SM01215"/>
    </source>
</evidence>
<evidence type="ECO:0000259" key="4">
    <source>
        <dbReference type="SMART" id="SM01214"/>
    </source>
</evidence>
<feature type="compositionally biased region" description="Basic and acidic residues" evidence="2">
    <location>
        <begin position="2722"/>
        <end position="2736"/>
    </location>
</feature>
<feature type="domain" description="FMP27/BLTP2/Hobbit GFWDK motif-containing RBG unit" evidence="4">
    <location>
        <begin position="1279"/>
        <end position="1432"/>
    </location>
</feature>
<dbReference type="EMBL" id="AOGT01002303">
    <property type="protein sequence ID" value="EMG45844.1"/>
    <property type="molecule type" value="Genomic_DNA"/>
</dbReference>
<feature type="domain" description="FMP27 SW motif-containing RBG unit" evidence="5">
    <location>
        <begin position="1162"/>
        <end position="1261"/>
    </location>
</feature>
<gene>
    <name evidence="7" type="ORF">G210_3924</name>
</gene>
<feature type="compositionally biased region" description="Basic residues" evidence="2">
    <location>
        <begin position="2524"/>
        <end position="2534"/>
    </location>
</feature>